<evidence type="ECO:0000256" key="1">
    <source>
        <dbReference type="SAM" id="Phobius"/>
    </source>
</evidence>
<keyword evidence="1" id="KW-0472">Membrane</keyword>
<feature type="transmembrane region" description="Helical" evidence="1">
    <location>
        <begin position="38"/>
        <end position="59"/>
    </location>
</feature>
<keyword evidence="1" id="KW-0812">Transmembrane</keyword>
<accession>A0ABM7ZH08</accession>
<evidence type="ECO:0008006" key="4">
    <source>
        <dbReference type="Google" id="ProtNLM"/>
    </source>
</evidence>
<keyword evidence="1" id="KW-1133">Transmembrane helix</keyword>
<keyword evidence="3" id="KW-1185">Reference proteome</keyword>
<dbReference type="Proteomes" id="UP001062263">
    <property type="component" value="Chromosome"/>
</dbReference>
<reference evidence="2" key="1">
    <citation type="submission" date="2022-06" db="EMBL/GenBank/DDBJ databases">
        <title>Akkermansia biwalacus sp. nov., an anaerobic mucin-degrading bacterium isolated from human intestine.</title>
        <authorList>
            <person name="Kobayashi Y."/>
            <person name="Inoue S."/>
            <person name="Kawahara T."/>
            <person name="Kohda N."/>
        </authorList>
    </citation>
    <scope>NUCLEOTIDE SEQUENCE</scope>
    <source>
        <strain evidence="2">WON2089</strain>
    </source>
</reference>
<gene>
    <name evidence="2" type="ORF">Abiwalacus_15860</name>
</gene>
<feature type="transmembrane region" description="Helical" evidence="1">
    <location>
        <begin position="79"/>
        <end position="102"/>
    </location>
</feature>
<dbReference type="RefSeq" id="WP_215435919.1">
    <property type="nucleotide sequence ID" value="NZ_AP025943.1"/>
</dbReference>
<name>A0ABM7ZH08_9BACT</name>
<proteinExistence type="predicted"/>
<sequence length="182" mass="19826">MQTEEEEGISEVVPSGVSVAKDMHGVVLRFGKMKKEGFFLLLFSLVWNTMISAFLYVMASGKPYTLNGVEKTGLDEAALLFTVPFVVVGAAVLFGAVFLLFGTAKLALRPGRGELFRGVWGMGRRQGFRLAKGARISLEDGTGGKVLVSVEQPSGRPFVFGMTTVDREAGKYLAAVLRQWRE</sequence>
<evidence type="ECO:0000313" key="2">
    <source>
        <dbReference type="EMBL" id="BDL44012.1"/>
    </source>
</evidence>
<protein>
    <recommendedName>
        <fullName evidence="4">DUF304 domain-containing protein</fullName>
    </recommendedName>
</protein>
<evidence type="ECO:0000313" key="3">
    <source>
        <dbReference type="Proteomes" id="UP001062263"/>
    </source>
</evidence>
<dbReference type="EMBL" id="AP025943">
    <property type="protein sequence ID" value="BDL44012.1"/>
    <property type="molecule type" value="Genomic_DNA"/>
</dbReference>
<organism evidence="2 3">
    <name type="scientific">Akkermansia biwaensis</name>
    <dbReference type="NCBI Taxonomy" id="2946555"/>
    <lineage>
        <taxon>Bacteria</taxon>
        <taxon>Pseudomonadati</taxon>
        <taxon>Verrucomicrobiota</taxon>
        <taxon>Verrucomicrobiia</taxon>
        <taxon>Verrucomicrobiales</taxon>
        <taxon>Akkermansiaceae</taxon>
        <taxon>Akkermansia</taxon>
    </lineage>
</organism>